<evidence type="ECO:0000313" key="2">
    <source>
        <dbReference type="EMBL" id="KAG9697129.1"/>
    </source>
</evidence>
<gene>
    <name evidence="2" type="ORF">KCU76_g3248</name>
</gene>
<reference evidence="2" key="1">
    <citation type="journal article" date="2021" name="J Fungi (Basel)">
        <title>Virulence traits and population genomics of the black yeast Aureobasidium melanogenum.</title>
        <authorList>
            <person name="Cernosa A."/>
            <person name="Sun X."/>
            <person name="Gostincar C."/>
            <person name="Fang C."/>
            <person name="Gunde-Cimerman N."/>
            <person name="Song Z."/>
        </authorList>
    </citation>
    <scope>NUCLEOTIDE SEQUENCE</scope>
    <source>
        <strain evidence="2">EXF-9911</strain>
    </source>
</reference>
<protein>
    <submittedName>
        <fullName evidence="2">Uncharacterized protein</fullName>
    </submittedName>
</protein>
<dbReference type="EMBL" id="JAHFXF010000084">
    <property type="protein sequence ID" value="KAG9697129.1"/>
    <property type="molecule type" value="Genomic_DNA"/>
</dbReference>
<dbReference type="AlphaFoldDB" id="A0A9P8ERH1"/>
<feature type="signal peptide" evidence="1">
    <location>
        <begin position="1"/>
        <end position="19"/>
    </location>
</feature>
<sequence>MKATRLLLYFNLMIVSCAAMTDNRVRDWFNNQIELQKQSAMRFTGRHNVLVTDSNATEEIGDFDFHAAMSKFADLEMIQIKRSDVTEKDFVTTARDGKIDDSDLVQQAIERLESIAALGYDRITIDHVFVNYGGMLANLQTWAERARYGGRVGFDNENITGALEPEPPTASDSPQINIRAVWRYKWDKPEVKSSSRRVLQSPQNIQPGPRPMSWDRRIQHAMVDGEQGVISLSDDVSAGVPMTKAVAKYALHETLTMQGNFGTSKIHKWGLDEPNDEPPYVGTRRFGGFVREFPPAYTE</sequence>
<evidence type="ECO:0000313" key="3">
    <source>
        <dbReference type="Proteomes" id="UP000779574"/>
    </source>
</evidence>
<accession>A0A9P8ERH1</accession>
<comment type="caution">
    <text evidence="2">The sequence shown here is derived from an EMBL/GenBank/DDBJ whole genome shotgun (WGS) entry which is preliminary data.</text>
</comment>
<name>A0A9P8ERH1_AURME</name>
<proteinExistence type="predicted"/>
<feature type="chain" id="PRO_5040312570" evidence="1">
    <location>
        <begin position="20"/>
        <end position="299"/>
    </location>
</feature>
<dbReference type="OrthoDB" id="3903174at2759"/>
<evidence type="ECO:0000256" key="1">
    <source>
        <dbReference type="SAM" id="SignalP"/>
    </source>
</evidence>
<dbReference type="PROSITE" id="PS51257">
    <property type="entry name" value="PROKAR_LIPOPROTEIN"/>
    <property type="match status" value="1"/>
</dbReference>
<organism evidence="2 3">
    <name type="scientific">Aureobasidium melanogenum</name>
    <name type="common">Aureobasidium pullulans var. melanogenum</name>
    <dbReference type="NCBI Taxonomy" id="46634"/>
    <lineage>
        <taxon>Eukaryota</taxon>
        <taxon>Fungi</taxon>
        <taxon>Dikarya</taxon>
        <taxon>Ascomycota</taxon>
        <taxon>Pezizomycotina</taxon>
        <taxon>Dothideomycetes</taxon>
        <taxon>Dothideomycetidae</taxon>
        <taxon>Dothideales</taxon>
        <taxon>Saccotheciaceae</taxon>
        <taxon>Aureobasidium</taxon>
    </lineage>
</organism>
<keyword evidence="1" id="KW-0732">Signal</keyword>
<reference evidence="2" key="2">
    <citation type="submission" date="2021-08" db="EMBL/GenBank/DDBJ databases">
        <authorList>
            <person name="Gostincar C."/>
            <person name="Sun X."/>
            <person name="Song Z."/>
            <person name="Gunde-Cimerman N."/>
        </authorList>
    </citation>
    <scope>NUCLEOTIDE SEQUENCE</scope>
    <source>
        <strain evidence="2">EXF-9911</strain>
    </source>
</reference>
<dbReference type="Proteomes" id="UP000779574">
    <property type="component" value="Unassembled WGS sequence"/>
</dbReference>
<feature type="non-terminal residue" evidence="2">
    <location>
        <position position="1"/>
    </location>
</feature>